<gene>
    <name evidence="2" type="primary">LOC112275223</name>
    <name evidence="1" type="ORF">PHYPA_027420</name>
</gene>
<dbReference type="Proteomes" id="UP000006727">
    <property type="component" value="Chromosome 22"/>
</dbReference>
<dbReference type="NCBIfam" id="TIGR01615">
    <property type="entry name" value="A_thal_3542"/>
    <property type="match status" value="1"/>
</dbReference>
<proteinExistence type="predicted"/>
<protein>
    <recommendedName>
        <fullName evidence="4">DUF506 family protein</fullName>
    </recommendedName>
</protein>
<dbReference type="Pfam" id="PF04720">
    <property type="entry name" value="PDDEXK_6"/>
    <property type="match status" value="1"/>
</dbReference>
<evidence type="ECO:0000313" key="2">
    <source>
        <dbReference type="EnsemblPlants" id="Pp3c22_21850V3.1"/>
    </source>
</evidence>
<sequence>MPGLRRPQNISSYTNSIYHADMHTSAMGQQYSWDREKSIIHRRPTTTRQAVFRPSQWLKLRNNYLGVRHLSTAPAAPAMPAVPACYGSNESDDLQAMVHDFIENDPLDHTEGVDSDGSTSGKKVTETFQMRISQYSALERELLTEVKLLLLSMKGDSDLVCGPDGSDCKGGCVKRFVVRHLKLSGHDASVCKSKWLSSGRVPGGEYEYIDVVFDDGQLKERLIVDVDFQVQFEIARPTQQYEAALKILPAIFVGSTSKLQQILEFMSEAAKASLKQSDMHLPPWRTLNYMSSKWLSTYDRKIDPVPASPTIRPRSCHWQKNRLVFPSMAKQCGEQLRLTKSSLIEEMKSSGVVGKLTRARSAHENVLERHAL</sequence>
<dbReference type="AlphaFoldDB" id="A0A2K1IPA0"/>
<dbReference type="PANTHER" id="PTHR31579">
    <property type="entry name" value="OS03G0796600 PROTEIN"/>
    <property type="match status" value="1"/>
</dbReference>
<dbReference type="PaxDb" id="3218-PP1S100_239V6.1"/>
<dbReference type="GeneID" id="112275223"/>
<evidence type="ECO:0000313" key="1">
    <source>
        <dbReference type="EMBL" id="PNR31104.1"/>
    </source>
</evidence>
<evidence type="ECO:0000313" key="3">
    <source>
        <dbReference type="Proteomes" id="UP000006727"/>
    </source>
</evidence>
<dbReference type="EnsemblPlants" id="Pp3c22_21850V3.1">
    <property type="protein sequence ID" value="Pp3c22_21850V3.1"/>
    <property type="gene ID" value="Pp3c22_21850"/>
</dbReference>
<reference evidence="2" key="3">
    <citation type="submission" date="2020-12" db="UniProtKB">
        <authorList>
            <consortium name="EnsemblPlants"/>
        </authorList>
    </citation>
    <scope>IDENTIFICATION</scope>
</reference>
<dbReference type="OrthoDB" id="691424at2759"/>
<reference evidence="1 3" key="1">
    <citation type="journal article" date="2008" name="Science">
        <title>The Physcomitrella genome reveals evolutionary insights into the conquest of land by plants.</title>
        <authorList>
            <person name="Rensing S."/>
            <person name="Lang D."/>
            <person name="Zimmer A."/>
            <person name="Terry A."/>
            <person name="Salamov A."/>
            <person name="Shapiro H."/>
            <person name="Nishiyama T."/>
            <person name="Perroud P.-F."/>
            <person name="Lindquist E."/>
            <person name="Kamisugi Y."/>
            <person name="Tanahashi T."/>
            <person name="Sakakibara K."/>
            <person name="Fujita T."/>
            <person name="Oishi K."/>
            <person name="Shin-I T."/>
            <person name="Kuroki Y."/>
            <person name="Toyoda A."/>
            <person name="Suzuki Y."/>
            <person name="Hashimoto A."/>
            <person name="Yamaguchi K."/>
            <person name="Sugano A."/>
            <person name="Kohara Y."/>
            <person name="Fujiyama A."/>
            <person name="Anterola A."/>
            <person name="Aoki S."/>
            <person name="Ashton N."/>
            <person name="Barbazuk W.B."/>
            <person name="Barker E."/>
            <person name="Bennetzen J."/>
            <person name="Bezanilla M."/>
            <person name="Blankenship R."/>
            <person name="Cho S.H."/>
            <person name="Dutcher S."/>
            <person name="Estelle M."/>
            <person name="Fawcett J.A."/>
            <person name="Gundlach H."/>
            <person name="Hanada K."/>
            <person name="Heyl A."/>
            <person name="Hicks K.A."/>
            <person name="Hugh J."/>
            <person name="Lohr M."/>
            <person name="Mayer K."/>
            <person name="Melkozernov A."/>
            <person name="Murata T."/>
            <person name="Nelson D."/>
            <person name="Pils B."/>
            <person name="Prigge M."/>
            <person name="Reiss B."/>
            <person name="Renner T."/>
            <person name="Rombauts S."/>
            <person name="Rushton P."/>
            <person name="Sanderfoot A."/>
            <person name="Schween G."/>
            <person name="Shiu S.-H."/>
            <person name="Stueber K."/>
            <person name="Theodoulou F.L."/>
            <person name="Tu H."/>
            <person name="Van de Peer Y."/>
            <person name="Verrier P.J."/>
            <person name="Waters E."/>
            <person name="Wood A."/>
            <person name="Yang L."/>
            <person name="Cove D."/>
            <person name="Cuming A."/>
            <person name="Hasebe M."/>
            <person name="Lucas S."/>
            <person name="Mishler D.B."/>
            <person name="Reski R."/>
            <person name="Grigoriev I."/>
            <person name="Quatrano R.S."/>
            <person name="Boore J.L."/>
        </authorList>
    </citation>
    <scope>NUCLEOTIDE SEQUENCE [LARGE SCALE GENOMIC DNA]</scope>
    <source>
        <strain evidence="2 3">cv. Gransden 2004</strain>
    </source>
</reference>
<organism evidence="1">
    <name type="scientific">Physcomitrium patens</name>
    <name type="common">Spreading-leaved earth moss</name>
    <name type="synonym">Physcomitrella patens</name>
    <dbReference type="NCBI Taxonomy" id="3218"/>
    <lineage>
        <taxon>Eukaryota</taxon>
        <taxon>Viridiplantae</taxon>
        <taxon>Streptophyta</taxon>
        <taxon>Embryophyta</taxon>
        <taxon>Bryophyta</taxon>
        <taxon>Bryophytina</taxon>
        <taxon>Bryopsida</taxon>
        <taxon>Funariidae</taxon>
        <taxon>Funariales</taxon>
        <taxon>Funariaceae</taxon>
        <taxon>Physcomitrium</taxon>
    </lineage>
</organism>
<dbReference type="OMA" id="ITHECRE"/>
<keyword evidence="3" id="KW-1185">Reference proteome</keyword>
<dbReference type="InterPro" id="IPR006502">
    <property type="entry name" value="PDDEXK-like"/>
</dbReference>
<dbReference type="EMBL" id="ABEU02000022">
    <property type="protein sequence ID" value="PNR31104.1"/>
    <property type="molecule type" value="Genomic_DNA"/>
</dbReference>
<accession>A0A2K1IPA0</accession>
<reference evidence="1 3" key="2">
    <citation type="journal article" date="2018" name="Plant J.">
        <title>The Physcomitrella patens chromosome-scale assembly reveals moss genome structure and evolution.</title>
        <authorList>
            <person name="Lang D."/>
            <person name="Ullrich K.K."/>
            <person name="Murat F."/>
            <person name="Fuchs J."/>
            <person name="Jenkins J."/>
            <person name="Haas F.B."/>
            <person name="Piednoel M."/>
            <person name="Gundlach H."/>
            <person name="Van Bel M."/>
            <person name="Meyberg R."/>
            <person name="Vives C."/>
            <person name="Morata J."/>
            <person name="Symeonidi A."/>
            <person name="Hiss M."/>
            <person name="Muchero W."/>
            <person name="Kamisugi Y."/>
            <person name="Saleh O."/>
            <person name="Blanc G."/>
            <person name="Decker E.L."/>
            <person name="van Gessel N."/>
            <person name="Grimwood J."/>
            <person name="Hayes R.D."/>
            <person name="Graham S.W."/>
            <person name="Gunter L.E."/>
            <person name="McDaniel S.F."/>
            <person name="Hoernstein S.N.W."/>
            <person name="Larsson A."/>
            <person name="Li F.W."/>
            <person name="Perroud P.F."/>
            <person name="Phillips J."/>
            <person name="Ranjan P."/>
            <person name="Rokshar D.S."/>
            <person name="Rothfels C.J."/>
            <person name="Schneider L."/>
            <person name="Shu S."/>
            <person name="Stevenson D.W."/>
            <person name="Thummler F."/>
            <person name="Tillich M."/>
            <person name="Villarreal Aguilar J.C."/>
            <person name="Widiez T."/>
            <person name="Wong G.K."/>
            <person name="Wymore A."/>
            <person name="Zhang Y."/>
            <person name="Zimmer A.D."/>
            <person name="Quatrano R.S."/>
            <person name="Mayer K.F.X."/>
            <person name="Goodstein D."/>
            <person name="Casacuberta J.M."/>
            <person name="Vandepoele K."/>
            <person name="Reski R."/>
            <person name="Cuming A.C."/>
            <person name="Tuskan G.A."/>
            <person name="Maumus F."/>
            <person name="Salse J."/>
            <person name="Schmutz J."/>
            <person name="Rensing S.A."/>
        </authorList>
    </citation>
    <scope>NUCLEOTIDE SEQUENCE [LARGE SCALE GENOMIC DNA]</scope>
    <source>
        <strain evidence="2 3">cv. Gransden 2004</strain>
    </source>
</reference>
<dbReference type="Gramene" id="Pp3c22_21850V3.1">
    <property type="protein sequence ID" value="Pp3c22_21850V3.1"/>
    <property type="gene ID" value="Pp3c22_21850"/>
</dbReference>
<dbReference type="Gramene" id="Pp3c22_21850V3.2">
    <property type="protein sequence ID" value="Pp3c22_21850V3.2"/>
    <property type="gene ID" value="Pp3c22_21850"/>
</dbReference>
<dbReference type="PANTHER" id="PTHR31579:SF39">
    <property type="entry name" value="OS01G0973600 PROTEIN"/>
    <property type="match status" value="1"/>
</dbReference>
<dbReference type="RefSeq" id="XP_024361161.1">
    <property type="nucleotide sequence ID" value="XM_024505393.2"/>
</dbReference>
<evidence type="ECO:0008006" key="4">
    <source>
        <dbReference type="Google" id="ProtNLM"/>
    </source>
</evidence>
<dbReference type="EnsemblPlants" id="Pp3c22_21850V3.2">
    <property type="protein sequence ID" value="Pp3c22_21850V3.2"/>
    <property type="gene ID" value="Pp3c22_21850"/>
</dbReference>
<name>A0A2K1IPA0_PHYPA</name>